<reference evidence="1 2" key="1">
    <citation type="journal article" date="2022" name="DNA Res.">
        <title>Chromosomal-level genome assembly of the orchid tree Bauhinia variegata (Leguminosae; Cercidoideae) supports the allotetraploid origin hypothesis of Bauhinia.</title>
        <authorList>
            <person name="Zhong Y."/>
            <person name="Chen Y."/>
            <person name="Zheng D."/>
            <person name="Pang J."/>
            <person name="Liu Y."/>
            <person name="Luo S."/>
            <person name="Meng S."/>
            <person name="Qian L."/>
            <person name="Wei D."/>
            <person name="Dai S."/>
            <person name="Zhou R."/>
        </authorList>
    </citation>
    <scope>NUCLEOTIDE SEQUENCE [LARGE SCALE GENOMIC DNA]</scope>
    <source>
        <strain evidence="1">BV-YZ2020</strain>
    </source>
</reference>
<keyword evidence="2" id="KW-1185">Reference proteome</keyword>
<dbReference type="EMBL" id="CM039430">
    <property type="protein sequence ID" value="KAI4345916.1"/>
    <property type="molecule type" value="Genomic_DNA"/>
</dbReference>
<sequence length="320" mass="36800">MSSESLRELKELEFGPSSELLNMIPSSSVNRTQKLKKCTVRACDLLELAFDIDEDNYQHKELLPLLEELMLIDLLHMKRIWRQEPKNLVFKSLVFLELVRCDSLRTLFSISIASNLEKLELLELYDCKELEHVIEGQEGSANIVELKKLKQLILKHLPNLVNFCEGRCVFKLSELEIVRVKDIPKMEMFAYWTHETTKLKEFYITYVSNCWQGDLNETIKYLPKNPGGDYKGHYLEGHSLLKHLPTEVLLGLNQLGLQLKQRTARGPPLAYTLAGAVAKGKETRLEESTVVGDENPAVLELQLFIDLGTFSGMIWTTNWF</sequence>
<evidence type="ECO:0000313" key="1">
    <source>
        <dbReference type="EMBL" id="KAI4345916.1"/>
    </source>
</evidence>
<evidence type="ECO:0000313" key="2">
    <source>
        <dbReference type="Proteomes" id="UP000828941"/>
    </source>
</evidence>
<dbReference type="Proteomes" id="UP000828941">
    <property type="component" value="Chromosome 5"/>
</dbReference>
<gene>
    <name evidence="1" type="ORF">L6164_013001</name>
</gene>
<comment type="caution">
    <text evidence="1">The sequence shown here is derived from an EMBL/GenBank/DDBJ whole genome shotgun (WGS) entry which is preliminary data.</text>
</comment>
<proteinExistence type="predicted"/>
<name>A0ACB9PEJ5_BAUVA</name>
<accession>A0ACB9PEJ5</accession>
<organism evidence="1 2">
    <name type="scientific">Bauhinia variegata</name>
    <name type="common">Purple orchid tree</name>
    <name type="synonym">Phanera variegata</name>
    <dbReference type="NCBI Taxonomy" id="167791"/>
    <lineage>
        <taxon>Eukaryota</taxon>
        <taxon>Viridiplantae</taxon>
        <taxon>Streptophyta</taxon>
        <taxon>Embryophyta</taxon>
        <taxon>Tracheophyta</taxon>
        <taxon>Spermatophyta</taxon>
        <taxon>Magnoliopsida</taxon>
        <taxon>eudicotyledons</taxon>
        <taxon>Gunneridae</taxon>
        <taxon>Pentapetalae</taxon>
        <taxon>rosids</taxon>
        <taxon>fabids</taxon>
        <taxon>Fabales</taxon>
        <taxon>Fabaceae</taxon>
        <taxon>Cercidoideae</taxon>
        <taxon>Cercideae</taxon>
        <taxon>Bauhiniinae</taxon>
        <taxon>Bauhinia</taxon>
    </lineage>
</organism>
<protein>
    <submittedName>
        <fullName evidence="1">Uncharacterized protein</fullName>
    </submittedName>
</protein>